<dbReference type="AlphaFoldDB" id="A0AAW4ZY97"/>
<dbReference type="PANTHER" id="PTHR30121:SF6">
    <property type="entry name" value="SLR6007 PROTEIN"/>
    <property type="match status" value="1"/>
</dbReference>
<dbReference type="EMBL" id="WMCP01000026">
    <property type="protein sequence ID" value="MCF2303458.1"/>
    <property type="molecule type" value="Genomic_DNA"/>
</dbReference>
<dbReference type="Proteomes" id="UP000813876">
    <property type="component" value="Unassembled WGS sequence"/>
</dbReference>
<sequence length="804" mass="91264">MISLNSIAVNDILPPYSRLITPEILALDNGKLLATIKIRGITFETESERVLHNKFLIETRLFNALCRKYTNKLAVWSHIVKTKQQFNQRYQFDNDFIQSFVNKYCDSFNQSDFYTTDYYLTFVYNPSELKEGKEELYNIIKAVSVVFKSFNVTTLSLIETNHGLSCENLKFYSFLFNHYFPDIPFSSDKAIYTVPKSDIHLGYDTMEIRNHETDSSTFAVLYELDVYCQTTYEGMWDFILRIPAEFIICQSLIFMSTAKSIKLIDAKLNEFQSANDSELDIATLQVGKDGLKGGELSFGDYHTSLIVFGDDEDMAIEKGREVSNEFLNCDITWRRSNLDSIFTLKSIFPAATERALSSPRTVANFACGLSFHNQSTGKQLGNPIGDGTALMPLKTRDDGVYWLNCHASDHYKNVTGQKVSGHTLTLGASSTGKTTLIGALVGFTTRFNPLIFCIDYNRSTELFIRAYGGDYYAFQEGHQTGLNPFQLDDDNPELRAFLYRLIARCALEQDGTLNDYDALIIKEAVDSVMSLDFTHRCFSVLLQSIPYGSNLRVRLSKWCRSENGALAWALDSESNAYSGKQYTRLGFDTTFLLEPNGNKIHPACEPILATLFYIKEQMQREGRLLVTIVEEFWMPANFPLTQAVMKRVLKAGRLKSEFMLLNSQSPEDAINCDIFAAIVQQTPTKILLPNPDGDADSYKKLGLSDVEITGILELDKDSRTFLVKQSSDSVFAKFDLYGFDDFLPIISGTTQDIYLCEVIRNEIKSDASEKWIPIFQAVKKSQRVEHSNNEVDIHQLIQHVLQDK</sequence>
<dbReference type="PANTHER" id="PTHR30121">
    <property type="entry name" value="UNCHARACTERIZED PROTEIN YJGR-RELATED"/>
    <property type="match status" value="1"/>
</dbReference>
<evidence type="ECO:0000259" key="2">
    <source>
        <dbReference type="Pfam" id="PF03135"/>
    </source>
</evidence>
<dbReference type="InterPro" id="IPR018145">
    <property type="entry name" value="CagE_TrbE_VirB_cntrl_dom"/>
</dbReference>
<dbReference type="Gene3D" id="3.40.50.300">
    <property type="entry name" value="P-loop containing nucleotide triphosphate hydrolases"/>
    <property type="match status" value="1"/>
</dbReference>
<dbReference type="RefSeq" id="WP_232581612.1">
    <property type="nucleotide sequence ID" value="NZ_WMCP01000026.1"/>
</dbReference>
<evidence type="ECO:0000313" key="3">
    <source>
        <dbReference type="EMBL" id="MCF2303458.1"/>
    </source>
</evidence>
<name>A0AAW4ZY97_PHOPO</name>
<dbReference type="Pfam" id="PF03135">
    <property type="entry name" value="CagE_TrbE_VirB"/>
    <property type="match status" value="1"/>
</dbReference>
<protein>
    <submittedName>
        <fullName evidence="3">Conjugal transfer protein TraE</fullName>
    </submittedName>
</protein>
<dbReference type="InterPro" id="IPR051162">
    <property type="entry name" value="T4SS_component"/>
</dbReference>
<evidence type="ECO:0000256" key="1">
    <source>
        <dbReference type="ARBA" id="ARBA00006512"/>
    </source>
</evidence>
<comment type="caution">
    <text evidence="3">The sequence shown here is derived from an EMBL/GenBank/DDBJ whole genome shotgun (WGS) entry which is preliminary data.</text>
</comment>
<dbReference type="GO" id="GO:0005524">
    <property type="term" value="F:ATP binding"/>
    <property type="evidence" value="ECO:0007669"/>
    <property type="project" value="InterPro"/>
</dbReference>
<evidence type="ECO:0000313" key="4">
    <source>
        <dbReference type="Proteomes" id="UP000813876"/>
    </source>
</evidence>
<feature type="domain" description="CagE TrbE VirB component of type IV transporter system central" evidence="2">
    <location>
        <begin position="155"/>
        <end position="325"/>
    </location>
</feature>
<gene>
    <name evidence="3" type="ORF">GLP33_17135</name>
</gene>
<accession>A0AAW4ZY97</accession>
<dbReference type="InterPro" id="IPR027417">
    <property type="entry name" value="P-loop_NTPase"/>
</dbReference>
<dbReference type="SUPFAM" id="SSF52540">
    <property type="entry name" value="P-loop containing nucleoside triphosphate hydrolases"/>
    <property type="match status" value="1"/>
</dbReference>
<organism evidence="3 4">
    <name type="scientific">Photobacterium phosphoreum</name>
    <dbReference type="NCBI Taxonomy" id="659"/>
    <lineage>
        <taxon>Bacteria</taxon>
        <taxon>Pseudomonadati</taxon>
        <taxon>Pseudomonadota</taxon>
        <taxon>Gammaproteobacteria</taxon>
        <taxon>Vibrionales</taxon>
        <taxon>Vibrionaceae</taxon>
        <taxon>Photobacterium</taxon>
    </lineage>
</organism>
<reference evidence="3" key="1">
    <citation type="submission" date="2019-11" db="EMBL/GenBank/DDBJ databases">
        <title>Comparative genomics of photobacteria reveal adaptation to distinct habitats.</title>
        <authorList>
            <person name="Fuertes-Perez S."/>
            <person name="Hilgarth M."/>
            <person name="Vogel R.F."/>
        </authorList>
    </citation>
    <scope>NUCLEOTIDE SEQUENCE</scope>
    <source>
        <strain evidence="3">TMW2.2145</strain>
    </source>
</reference>
<proteinExistence type="inferred from homology"/>
<comment type="similarity">
    <text evidence="1">Belongs to the TrbE/VirB4 family.</text>
</comment>